<evidence type="ECO:0000256" key="3">
    <source>
        <dbReference type="ARBA" id="ARBA00023295"/>
    </source>
</evidence>
<dbReference type="GO" id="GO:0016787">
    <property type="term" value="F:hydrolase activity"/>
    <property type="evidence" value="ECO:0007669"/>
    <property type="project" value="UniProtKB-KW"/>
</dbReference>
<name>A0ABQ7JFZ2_9APIC</name>
<dbReference type="Pfam" id="PF01156">
    <property type="entry name" value="IU_nuc_hydro"/>
    <property type="match status" value="1"/>
</dbReference>
<feature type="domain" description="Inosine/uridine-preferring nucleoside hydrolase" evidence="4">
    <location>
        <begin position="24"/>
        <end position="340"/>
    </location>
</feature>
<sequence length="362" mass="39615">MEKSKVSVEDMSTLPDSNPLPIPVWLDCDPGHDDAFAILMACYSASINLLGISIVHGNQTVKSCGTNACNFLWAAGVDEKLPVYLGCALPLVRENKFSLESDIKGLGGYDFTCAEADYATKCRLNQSENGVIAMANAIMRHEQKVTIVATGALTNVAILLRLFPSIFSNIERIVFMGGGLAVGNMGALSEFNVYIDPEAAHIVVHSGLPVIMVPLDVTQTAILSDEIIRKIHHVEASLPSSKAAENKLTSAPPSAFVIFCVRLLLSYQECYLKEAPPLHDPCAMYYIMNPSSFETQDLFVDIELVSEKTVGQTICDRCNVLKRNPNVRVCTKMNVEKFWESLLHCISIATQRSPLHIPHVSS</sequence>
<reference evidence="5 6" key="1">
    <citation type="journal article" date="2020" name="bioRxiv">
        <title>Metabolic contributions of an alphaproteobacterial endosymbiont in the apicomplexan Cardiosporidium cionae.</title>
        <authorList>
            <person name="Hunter E.S."/>
            <person name="Paight C.J."/>
            <person name="Lane C.E."/>
        </authorList>
    </citation>
    <scope>NUCLEOTIDE SEQUENCE [LARGE SCALE GENOMIC DNA]</scope>
    <source>
        <strain evidence="5">ESH_2018</strain>
    </source>
</reference>
<dbReference type="PANTHER" id="PTHR12304:SF4">
    <property type="entry name" value="URIDINE NUCLEOSIDASE"/>
    <property type="match status" value="1"/>
</dbReference>
<evidence type="ECO:0000313" key="5">
    <source>
        <dbReference type="EMBL" id="KAF8822580.1"/>
    </source>
</evidence>
<dbReference type="Gene3D" id="3.90.245.10">
    <property type="entry name" value="Ribonucleoside hydrolase-like"/>
    <property type="match status" value="1"/>
</dbReference>
<comment type="caution">
    <text evidence="5">The sequence shown here is derived from an EMBL/GenBank/DDBJ whole genome shotgun (WGS) entry which is preliminary data.</text>
</comment>
<evidence type="ECO:0000256" key="1">
    <source>
        <dbReference type="ARBA" id="ARBA00009176"/>
    </source>
</evidence>
<dbReference type="PANTHER" id="PTHR12304">
    <property type="entry name" value="INOSINE-URIDINE PREFERRING NUCLEOSIDE HYDROLASE"/>
    <property type="match status" value="1"/>
</dbReference>
<dbReference type="InterPro" id="IPR001910">
    <property type="entry name" value="Inosine/uridine_hydrolase_dom"/>
</dbReference>
<evidence type="ECO:0000256" key="2">
    <source>
        <dbReference type="ARBA" id="ARBA00022801"/>
    </source>
</evidence>
<dbReference type="InterPro" id="IPR036452">
    <property type="entry name" value="Ribo_hydro-like"/>
</dbReference>
<dbReference type="InterPro" id="IPR023186">
    <property type="entry name" value="IUNH"/>
</dbReference>
<keyword evidence="3" id="KW-0326">Glycosidase</keyword>
<keyword evidence="2 5" id="KW-0378">Hydrolase</keyword>
<dbReference type="EMBL" id="JADAQX010000041">
    <property type="protein sequence ID" value="KAF8822580.1"/>
    <property type="molecule type" value="Genomic_DNA"/>
</dbReference>
<protein>
    <submittedName>
        <fullName evidence="5">Inosine-uridine-preferring nucleoside hydrolase</fullName>
    </submittedName>
</protein>
<dbReference type="SUPFAM" id="SSF53590">
    <property type="entry name" value="Nucleoside hydrolase"/>
    <property type="match status" value="1"/>
</dbReference>
<keyword evidence="6" id="KW-1185">Reference proteome</keyword>
<comment type="similarity">
    <text evidence="1">Belongs to the IUNH family.</text>
</comment>
<gene>
    <name evidence="5" type="ORF">IE077_003428</name>
</gene>
<proteinExistence type="inferred from homology"/>
<evidence type="ECO:0000313" key="6">
    <source>
        <dbReference type="Proteomes" id="UP000823046"/>
    </source>
</evidence>
<organism evidence="5 6">
    <name type="scientific">Cardiosporidium cionae</name>
    <dbReference type="NCBI Taxonomy" id="476202"/>
    <lineage>
        <taxon>Eukaryota</taxon>
        <taxon>Sar</taxon>
        <taxon>Alveolata</taxon>
        <taxon>Apicomplexa</taxon>
        <taxon>Aconoidasida</taxon>
        <taxon>Nephromycida</taxon>
        <taxon>Cardiosporidium</taxon>
    </lineage>
</organism>
<evidence type="ECO:0000259" key="4">
    <source>
        <dbReference type="Pfam" id="PF01156"/>
    </source>
</evidence>
<dbReference type="Proteomes" id="UP000823046">
    <property type="component" value="Unassembled WGS sequence"/>
</dbReference>
<accession>A0ABQ7JFZ2</accession>
<dbReference type="CDD" id="cd02651">
    <property type="entry name" value="nuc_hydro_IU_UC_XIUA"/>
    <property type="match status" value="1"/>
</dbReference>